<feature type="compositionally biased region" description="Acidic residues" evidence="2">
    <location>
        <begin position="65"/>
        <end position="85"/>
    </location>
</feature>
<dbReference type="Proteomes" id="UP001172159">
    <property type="component" value="Unassembled WGS sequence"/>
</dbReference>
<gene>
    <name evidence="3" type="ORF">B0T21DRAFT_450863</name>
</gene>
<dbReference type="AlphaFoldDB" id="A0AA40EFX4"/>
<proteinExistence type="predicted"/>
<comment type="caution">
    <text evidence="3">The sequence shown here is derived from an EMBL/GenBank/DDBJ whole genome shotgun (WGS) entry which is preliminary data.</text>
</comment>
<accession>A0AA40EFX4</accession>
<keyword evidence="4" id="KW-1185">Reference proteome</keyword>
<feature type="compositionally biased region" description="Low complexity" evidence="2">
    <location>
        <begin position="118"/>
        <end position="136"/>
    </location>
</feature>
<reference evidence="3" key="1">
    <citation type="submission" date="2023-06" db="EMBL/GenBank/DDBJ databases">
        <title>Genome-scale phylogeny and comparative genomics of the fungal order Sordariales.</title>
        <authorList>
            <consortium name="Lawrence Berkeley National Laboratory"/>
            <person name="Hensen N."/>
            <person name="Bonometti L."/>
            <person name="Westerberg I."/>
            <person name="Brannstrom I.O."/>
            <person name="Guillou S."/>
            <person name="Cros-Aarteil S."/>
            <person name="Calhoun S."/>
            <person name="Haridas S."/>
            <person name="Kuo A."/>
            <person name="Mondo S."/>
            <person name="Pangilinan J."/>
            <person name="Riley R."/>
            <person name="Labutti K."/>
            <person name="Andreopoulos B."/>
            <person name="Lipzen A."/>
            <person name="Chen C."/>
            <person name="Yanf M."/>
            <person name="Daum C."/>
            <person name="Ng V."/>
            <person name="Clum A."/>
            <person name="Steindorff A."/>
            <person name="Ohm R."/>
            <person name="Martin F."/>
            <person name="Silar P."/>
            <person name="Natvig D."/>
            <person name="Lalanne C."/>
            <person name="Gautier V."/>
            <person name="Ament-Velasquez S.L."/>
            <person name="Kruys A."/>
            <person name="Hutchinson M.I."/>
            <person name="Powell A.J."/>
            <person name="Barry K."/>
            <person name="Miller A.N."/>
            <person name="Grigoriev I.V."/>
            <person name="Debuchy R."/>
            <person name="Gladieux P."/>
            <person name="Thoren M.H."/>
            <person name="Johannesson H."/>
        </authorList>
    </citation>
    <scope>NUCLEOTIDE SEQUENCE</scope>
    <source>
        <strain evidence="3">CBS 540.89</strain>
    </source>
</reference>
<evidence type="ECO:0000256" key="1">
    <source>
        <dbReference type="SAM" id="Coils"/>
    </source>
</evidence>
<feature type="compositionally biased region" description="Acidic residues" evidence="2">
    <location>
        <begin position="150"/>
        <end position="165"/>
    </location>
</feature>
<feature type="coiled-coil region" evidence="1">
    <location>
        <begin position="296"/>
        <end position="333"/>
    </location>
</feature>
<feature type="compositionally biased region" description="Pro residues" evidence="2">
    <location>
        <begin position="95"/>
        <end position="108"/>
    </location>
</feature>
<organism evidence="3 4">
    <name type="scientific">Apiosordaria backusii</name>
    <dbReference type="NCBI Taxonomy" id="314023"/>
    <lineage>
        <taxon>Eukaryota</taxon>
        <taxon>Fungi</taxon>
        <taxon>Dikarya</taxon>
        <taxon>Ascomycota</taxon>
        <taxon>Pezizomycotina</taxon>
        <taxon>Sordariomycetes</taxon>
        <taxon>Sordariomycetidae</taxon>
        <taxon>Sordariales</taxon>
        <taxon>Lasiosphaeriaceae</taxon>
        <taxon>Apiosordaria</taxon>
    </lineage>
</organism>
<dbReference type="EMBL" id="JAUKTV010000006">
    <property type="protein sequence ID" value="KAK0736011.1"/>
    <property type="molecule type" value="Genomic_DNA"/>
</dbReference>
<keyword evidence="1" id="KW-0175">Coiled coil</keyword>
<name>A0AA40EFX4_9PEZI</name>
<feature type="coiled-coil region" evidence="1">
    <location>
        <begin position="205"/>
        <end position="232"/>
    </location>
</feature>
<evidence type="ECO:0000256" key="2">
    <source>
        <dbReference type="SAM" id="MobiDB-lite"/>
    </source>
</evidence>
<feature type="region of interest" description="Disordered" evidence="2">
    <location>
        <begin position="20"/>
        <end position="205"/>
    </location>
</feature>
<evidence type="ECO:0000313" key="3">
    <source>
        <dbReference type="EMBL" id="KAK0736011.1"/>
    </source>
</evidence>
<protein>
    <submittedName>
        <fullName evidence="3">Uncharacterized protein</fullName>
    </submittedName>
</protein>
<sequence>MKNLMQYGTQQQMWDGVSTRAPIEDNNPAMTPFEFQRVMERLEGGEPETVSKRTTRIRPQAAREGDDDYDPENPYDSSSSDDEGGGDGAVSGPAARPPQQRPHPPKQPSRPAKKPSKSPKQPSQSSQQSSQSTSGSLFVVKRNRRRSDDDTSESEEVDSGEDSEVESPPGYNPEVTLSPGEQNFVPVKEKKKKPKKRQRTDDTSYRLTKAEAQQIADEDEELNEEFEAAANDEGNVQEMLGESPRDRWGRLQHLLGVQESQQAYNQGLADLLLEDAKTRQLTREEQTEFVNLDAELRQNAKNIKRYETLMANLEKQNPEVQELKAQQEALESEAEEDTFALAKRARVVSFGEPLERGQSPPRTHHHTMAPALKKRREGVTDAAAQHGVFEAVDDHPWARYLGFLDDEMSLDGDGLVDVDLGGGQEGYWDSDSSYEVYDDDGSFGMDEI</sequence>
<feature type="compositionally biased region" description="Basic residues" evidence="2">
    <location>
        <begin position="189"/>
        <end position="198"/>
    </location>
</feature>
<evidence type="ECO:0000313" key="4">
    <source>
        <dbReference type="Proteomes" id="UP001172159"/>
    </source>
</evidence>